<comment type="caution">
    <text evidence="2">The sequence shown here is derived from an EMBL/GenBank/DDBJ whole genome shotgun (WGS) entry which is preliminary data.</text>
</comment>
<dbReference type="Proteomes" id="UP000324222">
    <property type="component" value="Unassembled WGS sequence"/>
</dbReference>
<name>A0A5B7CFH6_PORTR</name>
<sequence length="205" mass="21785">MNRVSAVKELILTLISLSYACSNTPLSLLGVGWLQVVTAEATLGWDAREFRFGQGRFEIRLAGGGGGGGGGGVSGLWEKKICLLGGTADAGIAAEHCLQHHGGLADTTLHHPHTHPARSNTSHNKPVKQALCGAEAVLMSHRHHTLQASHSGRQSGLAHLTVPGITVVYQESEEGHQRHQLLPHLGTDWHQGKVNVGSHLCQIVL</sequence>
<protein>
    <submittedName>
        <fullName evidence="2">Uncharacterized protein</fullName>
    </submittedName>
</protein>
<feature type="chain" id="PRO_5023106902" evidence="1">
    <location>
        <begin position="21"/>
        <end position="205"/>
    </location>
</feature>
<proteinExistence type="predicted"/>
<gene>
    <name evidence="2" type="ORF">E2C01_000537</name>
</gene>
<organism evidence="2 3">
    <name type="scientific">Portunus trituberculatus</name>
    <name type="common">Swimming crab</name>
    <name type="synonym">Neptunus trituberculatus</name>
    <dbReference type="NCBI Taxonomy" id="210409"/>
    <lineage>
        <taxon>Eukaryota</taxon>
        <taxon>Metazoa</taxon>
        <taxon>Ecdysozoa</taxon>
        <taxon>Arthropoda</taxon>
        <taxon>Crustacea</taxon>
        <taxon>Multicrustacea</taxon>
        <taxon>Malacostraca</taxon>
        <taxon>Eumalacostraca</taxon>
        <taxon>Eucarida</taxon>
        <taxon>Decapoda</taxon>
        <taxon>Pleocyemata</taxon>
        <taxon>Brachyura</taxon>
        <taxon>Eubrachyura</taxon>
        <taxon>Portunoidea</taxon>
        <taxon>Portunidae</taxon>
        <taxon>Portuninae</taxon>
        <taxon>Portunus</taxon>
    </lineage>
</organism>
<keyword evidence="1" id="KW-0732">Signal</keyword>
<dbReference type="AlphaFoldDB" id="A0A5B7CFH6"/>
<evidence type="ECO:0000256" key="1">
    <source>
        <dbReference type="SAM" id="SignalP"/>
    </source>
</evidence>
<dbReference type="EMBL" id="VSRR010000013">
    <property type="protein sequence ID" value="MPC07968.1"/>
    <property type="molecule type" value="Genomic_DNA"/>
</dbReference>
<evidence type="ECO:0000313" key="2">
    <source>
        <dbReference type="EMBL" id="MPC07968.1"/>
    </source>
</evidence>
<feature type="signal peptide" evidence="1">
    <location>
        <begin position="1"/>
        <end position="20"/>
    </location>
</feature>
<dbReference type="PROSITE" id="PS51257">
    <property type="entry name" value="PROKAR_LIPOPROTEIN"/>
    <property type="match status" value="1"/>
</dbReference>
<evidence type="ECO:0000313" key="3">
    <source>
        <dbReference type="Proteomes" id="UP000324222"/>
    </source>
</evidence>
<keyword evidence="3" id="KW-1185">Reference proteome</keyword>
<accession>A0A5B7CFH6</accession>
<reference evidence="2 3" key="1">
    <citation type="submission" date="2019-05" db="EMBL/GenBank/DDBJ databases">
        <title>Another draft genome of Portunus trituberculatus and its Hox gene families provides insights of decapod evolution.</title>
        <authorList>
            <person name="Jeong J.-H."/>
            <person name="Song I."/>
            <person name="Kim S."/>
            <person name="Choi T."/>
            <person name="Kim D."/>
            <person name="Ryu S."/>
            <person name="Kim W."/>
        </authorList>
    </citation>
    <scope>NUCLEOTIDE SEQUENCE [LARGE SCALE GENOMIC DNA]</scope>
    <source>
        <tissue evidence="2">Muscle</tissue>
    </source>
</reference>